<dbReference type="Proteomes" id="UP001589753">
    <property type="component" value="Unassembled WGS sequence"/>
</dbReference>
<sequence length="49" mass="5125">MRTAAVSGHTSPLAAPGDVDGTAVLPRRARPRPARREGHVRAVRAVRAG</sequence>
<dbReference type="EMBL" id="JBHMDI010000276">
    <property type="protein sequence ID" value="MFB9353016.1"/>
    <property type="molecule type" value="Genomic_DNA"/>
</dbReference>
<reference evidence="2 3" key="1">
    <citation type="submission" date="2024-09" db="EMBL/GenBank/DDBJ databases">
        <authorList>
            <person name="Sun Q."/>
            <person name="Mori K."/>
        </authorList>
    </citation>
    <scope>NUCLEOTIDE SEQUENCE [LARGE SCALE GENOMIC DNA]</scope>
    <source>
        <strain evidence="2 3">JCM 9767</strain>
    </source>
</reference>
<comment type="caution">
    <text evidence="2">The sequence shown here is derived from an EMBL/GenBank/DDBJ whole genome shotgun (WGS) entry which is preliminary data.</text>
</comment>
<name>A0ABV5LMB4_9ACTN</name>
<accession>A0ABV5LMB4</accession>
<proteinExistence type="predicted"/>
<feature type="region of interest" description="Disordered" evidence="1">
    <location>
        <begin position="1"/>
        <end position="49"/>
    </location>
</feature>
<dbReference type="RefSeq" id="WP_380957790.1">
    <property type="nucleotide sequence ID" value="NZ_JBHMDI010000276.1"/>
</dbReference>
<keyword evidence="3" id="KW-1185">Reference proteome</keyword>
<evidence type="ECO:0000313" key="3">
    <source>
        <dbReference type="Proteomes" id="UP001589753"/>
    </source>
</evidence>
<gene>
    <name evidence="2" type="ORF">ACFFUA_37445</name>
</gene>
<protein>
    <submittedName>
        <fullName evidence="2">Uncharacterized protein</fullName>
    </submittedName>
</protein>
<organism evidence="2 3">
    <name type="scientific">Streptomyces heliomycini</name>
    <dbReference type="NCBI Taxonomy" id="284032"/>
    <lineage>
        <taxon>Bacteria</taxon>
        <taxon>Bacillati</taxon>
        <taxon>Actinomycetota</taxon>
        <taxon>Actinomycetes</taxon>
        <taxon>Kitasatosporales</taxon>
        <taxon>Streptomycetaceae</taxon>
        <taxon>Streptomyces</taxon>
    </lineage>
</organism>
<evidence type="ECO:0000256" key="1">
    <source>
        <dbReference type="SAM" id="MobiDB-lite"/>
    </source>
</evidence>
<evidence type="ECO:0000313" key="2">
    <source>
        <dbReference type="EMBL" id="MFB9353016.1"/>
    </source>
</evidence>